<evidence type="ECO:0000259" key="4">
    <source>
        <dbReference type="PROSITE" id="PS51823"/>
    </source>
</evidence>
<keyword evidence="1" id="KW-0963">Cytoplasm</keyword>
<dbReference type="eggNOG" id="KOG1839">
    <property type="taxonomic scope" value="Eukaryota"/>
</dbReference>
<dbReference type="Pfam" id="PF12807">
    <property type="entry name" value="eIF3_p135"/>
    <property type="match status" value="1"/>
</dbReference>
<evidence type="ECO:0000313" key="5">
    <source>
        <dbReference type="EMBL" id="OAJ38999.1"/>
    </source>
</evidence>
<dbReference type="InterPro" id="IPR025697">
    <property type="entry name" value="CLU_dom"/>
</dbReference>
<evidence type="ECO:0000259" key="3">
    <source>
        <dbReference type="PROSITE" id="PS50003"/>
    </source>
</evidence>
<dbReference type="GO" id="GO:0048312">
    <property type="term" value="P:intracellular distribution of mitochondria"/>
    <property type="evidence" value="ECO:0007669"/>
    <property type="project" value="TreeGrafter"/>
</dbReference>
<dbReference type="Gene3D" id="2.30.29.30">
    <property type="entry name" value="Pleckstrin-homology domain (PH domain)/Phosphotyrosine-binding domain (PTB)"/>
    <property type="match status" value="1"/>
</dbReference>
<dbReference type="SUPFAM" id="SSF50729">
    <property type="entry name" value="PH domain-like"/>
    <property type="match status" value="1"/>
</dbReference>
<evidence type="ECO:0000256" key="1">
    <source>
        <dbReference type="ARBA" id="ARBA00022490"/>
    </source>
</evidence>
<feature type="region of interest" description="Disordered" evidence="2">
    <location>
        <begin position="160"/>
        <end position="191"/>
    </location>
</feature>
<dbReference type="CDD" id="cd15466">
    <property type="entry name" value="CLU-central"/>
    <property type="match status" value="1"/>
</dbReference>
<evidence type="ECO:0000256" key="2">
    <source>
        <dbReference type="SAM" id="MobiDB-lite"/>
    </source>
</evidence>
<dbReference type="GO" id="GO:0003729">
    <property type="term" value="F:mRNA binding"/>
    <property type="evidence" value="ECO:0007669"/>
    <property type="project" value="TreeGrafter"/>
</dbReference>
<feature type="region of interest" description="Disordered" evidence="2">
    <location>
        <begin position="7"/>
        <end position="30"/>
    </location>
</feature>
<reference evidence="5 6" key="1">
    <citation type="submission" date="2006-10" db="EMBL/GenBank/DDBJ databases">
        <title>The Genome Sequence of Batrachochytrium dendrobatidis JEL423.</title>
        <authorList>
            <consortium name="The Broad Institute Genome Sequencing Platform"/>
            <person name="Birren B."/>
            <person name="Lander E."/>
            <person name="Galagan J."/>
            <person name="Cuomo C."/>
            <person name="Devon K."/>
            <person name="Jaffe D."/>
            <person name="Butler J."/>
            <person name="Alvarez P."/>
            <person name="Gnerre S."/>
            <person name="Grabherr M."/>
            <person name="Kleber M."/>
            <person name="Mauceli E."/>
            <person name="Brockman W."/>
            <person name="Young S."/>
            <person name="LaButti K."/>
            <person name="Sykes S."/>
            <person name="DeCaprio D."/>
            <person name="Crawford M."/>
            <person name="Koehrsen M."/>
            <person name="Engels R."/>
            <person name="Montgomery P."/>
            <person name="Pearson M."/>
            <person name="Howarth C."/>
            <person name="Larson L."/>
            <person name="White J."/>
            <person name="O'Leary S."/>
            <person name="Kodira C."/>
            <person name="Zeng Q."/>
            <person name="Yandava C."/>
            <person name="Alvarado L."/>
            <person name="Longcore J."/>
            <person name="James T."/>
        </authorList>
    </citation>
    <scope>NUCLEOTIDE SEQUENCE [LARGE SCALE GENOMIC DNA]</scope>
    <source>
        <strain evidence="5 6">JEL423</strain>
    </source>
</reference>
<dbReference type="OrthoDB" id="626167at2759"/>
<evidence type="ECO:0000313" key="6">
    <source>
        <dbReference type="Proteomes" id="UP000077115"/>
    </source>
</evidence>
<accession>A0A177WFX4</accession>
<evidence type="ECO:0008006" key="7">
    <source>
        <dbReference type="Google" id="ProtNLM"/>
    </source>
</evidence>
<organism evidence="5 6">
    <name type="scientific">Batrachochytrium dendrobatidis (strain JEL423)</name>
    <dbReference type="NCBI Taxonomy" id="403673"/>
    <lineage>
        <taxon>Eukaryota</taxon>
        <taxon>Fungi</taxon>
        <taxon>Fungi incertae sedis</taxon>
        <taxon>Chytridiomycota</taxon>
        <taxon>Chytridiomycota incertae sedis</taxon>
        <taxon>Chytridiomycetes</taxon>
        <taxon>Rhizophydiales</taxon>
        <taxon>Rhizophydiales incertae sedis</taxon>
        <taxon>Batrachochytrium</taxon>
    </lineage>
</organism>
<name>A0A177WFX4_BATDL</name>
<feature type="compositionally biased region" description="Polar residues" evidence="2">
    <location>
        <begin position="14"/>
        <end position="30"/>
    </location>
</feature>
<dbReference type="PANTHER" id="PTHR12601:SF6">
    <property type="entry name" value="CLUSTERED MITOCHONDRIA PROTEIN HOMOLOG"/>
    <property type="match status" value="1"/>
</dbReference>
<proteinExistence type="predicted"/>
<dbReference type="SMART" id="SM00233">
    <property type="entry name" value="PH"/>
    <property type="match status" value="1"/>
</dbReference>
<dbReference type="Proteomes" id="UP000077115">
    <property type="component" value="Unassembled WGS sequence"/>
</dbReference>
<dbReference type="STRING" id="403673.A0A177WFX4"/>
<dbReference type="InterPro" id="IPR019734">
    <property type="entry name" value="TPR_rpt"/>
</dbReference>
<dbReference type="InterPro" id="IPR011990">
    <property type="entry name" value="TPR-like_helical_dom_sf"/>
</dbReference>
<feature type="domain" description="PH" evidence="3">
    <location>
        <begin position="36"/>
        <end position="158"/>
    </location>
</feature>
<feature type="domain" description="Clu" evidence="4">
    <location>
        <begin position="322"/>
        <end position="569"/>
    </location>
</feature>
<protein>
    <recommendedName>
        <fullName evidence="7">PH domain-containing protein</fullName>
    </recommendedName>
</protein>
<dbReference type="InterPro" id="IPR011993">
    <property type="entry name" value="PH-like_dom_sf"/>
</dbReference>
<dbReference type="InterPro" id="IPR027523">
    <property type="entry name" value="CLU_prot"/>
</dbReference>
<dbReference type="SMART" id="SM00028">
    <property type="entry name" value="TPR"/>
    <property type="match status" value="4"/>
</dbReference>
<dbReference type="VEuPathDB" id="FungiDB:BDEG_22883"/>
<gene>
    <name evidence="5" type="ORF">BDEG_22883</name>
</gene>
<dbReference type="Pfam" id="PF00169">
    <property type="entry name" value="PH"/>
    <property type="match status" value="1"/>
</dbReference>
<dbReference type="Gene3D" id="1.25.40.10">
    <property type="entry name" value="Tetratricopeptide repeat domain"/>
    <property type="match status" value="1"/>
</dbReference>
<reference evidence="5 6" key="2">
    <citation type="submission" date="2016-05" db="EMBL/GenBank/DDBJ databases">
        <title>Lineage-specific infection strategies underlie the spectrum of fungal disease in amphibians.</title>
        <authorList>
            <person name="Cuomo C.A."/>
            <person name="Farrer R.A."/>
            <person name="James T."/>
            <person name="Longcore J."/>
            <person name="Birren B."/>
        </authorList>
    </citation>
    <scope>NUCLEOTIDE SEQUENCE [LARGE SCALE GENOMIC DNA]</scope>
    <source>
        <strain evidence="5 6">JEL423</strain>
    </source>
</reference>
<sequence length="1439" mass="159443">MLALAKQFQDAMSHHSSTHSPSKVAFQTKTTSSSKRIIKQGWILKKSGSSLFAKWRQKYLVLSLDTSRTDVKNQDARYVLHLYDDRDISKLPKHEIEVADLRIDPTGNGSGVGSSTSSRLKRYTAPFVLYSNKRKFYLAAQIQTDRDEWLDLLQQQSNKNNGGKLLHRNSESHNREPTYGISRSGTVQSMRTPRARAATLSRYVTQNNTAGPASISRSNSRYSYSGSLYRDESDARSVYSNTESEYFDDDAVSVVSGVSGVTRTTITPSQRNSPDEDDCSYTSSRVETLSFNSEPVLTPYELTVMGDPLTAKNKINSAHPMPVHNKDTLRKRRAPMQLMSSTMAYSQKSWNEKYQALLSMRAITPEALLSRDVQIMDLIGNFREISGDYAQKIIDGLHLQNGLSNLTNTPMEHGGIIFQFACNYDTSNPDEVHIALSRSSRELKGIDAALQASCRAGDGNIPVLRTILMALIDYKGFRIIAHADIGGLNQVQVVHDLHPEHPILDDTATNCMALIGRELNLKQHAVQVNVDRRVQVPLSATSEVHMDSKSKVMYLTSLHEIFPIDHYVEDGQSRAAELSQGVKTMSLCHKDLLENGDSNMSINLNHRLRPEFLTVYQTNLCADGLTPTSGSSRREMEDNDAQVSRASRFLRETWIPGFVRTLDSLDARPFDSASMTGEMHRNGVNMRYLGMVCSLSTIPFIRNLALIEMVARIVKSILRDRIRSAILHFKTVGATQIDEQMRSYVTSMFSSVLGNSEKSQRYFEDKICSALKSKFSYQIGYRQFNNLHRPALFFAMQYHCGVQFSDSMDYNFECSTPILPSNFKSFTVSVKTLSGLAQIQSVPNSRSATTTQIMTGMQGNSSVSSVSSTGYDYNGGEHSGSNGNSGNPKEEERLAYLLARHFKSVGPKAKLSPCNASATALSQIASYYNSIGRFEEARMYAQAAVSSSLANHIIYALASAQLLFALAGLQTNAMEAPDTTILATYRNALNVAEWHWGSESPLVLCLHDHMSAIYQRSQNPQKALEYIRQSLDISKKSLGKNHVYTAAYLTKTACFLKLQSQIDEAIDRLTQAIHIYQSLRSDPAKIAEVHFYMAECLADRGDIDGTIQHAQTCRRLRERMFGFSDIRVIESCQQVATMVLAPYVDYKGVLTPQIRQAYRDAIGCHEKVFRYLKTVSQKQPMPGHFYGGRYSSSVSNHGDSSGLSMIATIPISKGTIKRNQVFNRQQMVSGAMMHTGGAVDGRMMASEGSNGYATSIASNGNSNSLLSQGSSAQLKNVYPAASKMVSRACNLLGTSGSSYPISGPLITSPYGWTSPLSRSLMHKLTKDIVKLKLALLESPRHRECVRMLRAQRLAASSGTSNVANNYSNQSYLNQEGTESLNSGIDPEEARGVILRLAAVSPSVYLDGILQRIDDGDHSAVEELRVVLMLTESETVGLVA</sequence>
<dbReference type="SUPFAM" id="SSF48452">
    <property type="entry name" value="TPR-like"/>
    <property type="match status" value="1"/>
</dbReference>
<dbReference type="PANTHER" id="PTHR12601">
    <property type="entry name" value="EUKARYOTIC TRANSLATION INITIATION FACTOR 3 SUBUNIT EIF-3"/>
    <property type="match status" value="1"/>
</dbReference>
<dbReference type="PROSITE" id="PS51823">
    <property type="entry name" value="CLU"/>
    <property type="match status" value="1"/>
</dbReference>
<dbReference type="Pfam" id="PF13424">
    <property type="entry name" value="TPR_12"/>
    <property type="match status" value="1"/>
</dbReference>
<dbReference type="PROSITE" id="PS50003">
    <property type="entry name" value="PH_DOMAIN"/>
    <property type="match status" value="1"/>
</dbReference>
<dbReference type="EMBL" id="DS022302">
    <property type="protein sequence ID" value="OAJ38999.1"/>
    <property type="molecule type" value="Genomic_DNA"/>
</dbReference>
<dbReference type="InterPro" id="IPR001849">
    <property type="entry name" value="PH_domain"/>
</dbReference>
<dbReference type="GO" id="GO:0005737">
    <property type="term" value="C:cytoplasm"/>
    <property type="evidence" value="ECO:0007669"/>
    <property type="project" value="TreeGrafter"/>
</dbReference>
<dbReference type="InterPro" id="IPR033646">
    <property type="entry name" value="CLU-central"/>
</dbReference>
<feature type="compositionally biased region" description="Polar residues" evidence="2">
    <location>
        <begin position="181"/>
        <end position="191"/>
    </location>
</feature>
<dbReference type="Pfam" id="PF13236">
    <property type="entry name" value="CLU"/>
    <property type="match status" value="1"/>
</dbReference>